<dbReference type="HAMAP" id="MF_00719">
    <property type="entry name" value="CobS"/>
    <property type="match status" value="1"/>
</dbReference>
<evidence type="ECO:0000256" key="1">
    <source>
        <dbReference type="ARBA" id="ARBA00001946"/>
    </source>
</evidence>
<dbReference type="GO" id="GO:0005886">
    <property type="term" value="C:plasma membrane"/>
    <property type="evidence" value="ECO:0007669"/>
    <property type="project" value="UniProtKB-SubCell"/>
</dbReference>
<evidence type="ECO:0000256" key="18">
    <source>
        <dbReference type="ARBA" id="ARBA00049504"/>
    </source>
</evidence>
<evidence type="ECO:0000256" key="12">
    <source>
        <dbReference type="ARBA" id="ARBA00022989"/>
    </source>
</evidence>
<feature type="transmembrane region" description="Helical" evidence="19">
    <location>
        <begin position="33"/>
        <end position="50"/>
    </location>
</feature>
<dbReference type="EMBL" id="CP012390">
    <property type="protein sequence ID" value="ALE19419.1"/>
    <property type="molecule type" value="Genomic_DNA"/>
</dbReference>
<evidence type="ECO:0000256" key="2">
    <source>
        <dbReference type="ARBA" id="ARBA00004651"/>
    </source>
</evidence>
<evidence type="ECO:0000256" key="15">
    <source>
        <dbReference type="ARBA" id="ARBA00032605"/>
    </source>
</evidence>
<name>A0A0M4M014_9ACTN</name>
<evidence type="ECO:0000256" key="3">
    <source>
        <dbReference type="ARBA" id="ARBA00004663"/>
    </source>
</evidence>
<evidence type="ECO:0000256" key="16">
    <source>
        <dbReference type="ARBA" id="ARBA00032853"/>
    </source>
</evidence>
<dbReference type="GO" id="GO:0051073">
    <property type="term" value="F:adenosylcobinamide-GDP ribazoletransferase activity"/>
    <property type="evidence" value="ECO:0007669"/>
    <property type="project" value="UniProtKB-UniRule"/>
</dbReference>
<reference evidence="20" key="2">
    <citation type="journal article" date="2016" name="Int. J. Syst. Evol. Microbiol.">
        <title>Lawsonella clevelandensis gen. nov., sp. nov., a new member of the suborder Corynebacterineae isolated from human abscesses.</title>
        <authorList>
            <person name="Bell M.E."/>
            <person name="Bernard K.A."/>
            <person name="Harrington S.M."/>
            <person name="Patel N.B."/>
            <person name="Tucker T.A."/>
            <person name="Metcalfe M.G."/>
            <person name="McQuiston J.R."/>
        </authorList>
    </citation>
    <scope>NUCLEOTIDE SEQUENCE</scope>
    <source>
        <strain evidence="20">X1698</strain>
    </source>
</reference>
<sequence>MVGFRTALSWMTIIPVKAPDEVDRALGVRTVRAIPLVGVVLGLFCGLVSWGFASIAIPWPITGIVITTLLAVLTRGMHVDGLADTIDGLGSYQEPDEAREIMRDGRVGPLGLTAVVLALIAEALAFGLLSTHNGHIMTGTVVAVARWATPLMCAAGASQVPRRGFGYLMIGTQRPAFAWVVAGIGALLFTCAAAITSALCGRIPDVSVVVALLYSAAAVVGTVLYRQHCVRRLGYLTGDVLGANVELLQACGAVAAVCAVTALL</sequence>
<dbReference type="STRING" id="1528099.AL705_07625"/>
<dbReference type="PATRIC" id="fig|1562462.4.peg.1555"/>
<evidence type="ECO:0000256" key="11">
    <source>
        <dbReference type="ARBA" id="ARBA00022842"/>
    </source>
</evidence>
<dbReference type="PANTHER" id="PTHR34148:SF1">
    <property type="entry name" value="ADENOSYLCOBINAMIDE-GDP RIBAZOLETRANSFERASE"/>
    <property type="match status" value="1"/>
</dbReference>
<feature type="transmembrane region" description="Helical" evidence="19">
    <location>
        <begin position="206"/>
        <end position="225"/>
    </location>
</feature>
<dbReference type="InterPro" id="IPR003805">
    <property type="entry name" value="CobS"/>
</dbReference>
<feature type="transmembrane region" description="Helical" evidence="19">
    <location>
        <begin position="135"/>
        <end position="155"/>
    </location>
</feature>
<keyword evidence="12 19" id="KW-1133">Transmembrane helix</keyword>
<dbReference type="GO" id="GO:0008818">
    <property type="term" value="F:cobalamin 5'-phosphate synthase activity"/>
    <property type="evidence" value="ECO:0007669"/>
    <property type="project" value="UniProtKB-UniRule"/>
</dbReference>
<evidence type="ECO:0000256" key="5">
    <source>
        <dbReference type="ARBA" id="ARBA00013200"/>
    </source>
</evidence>
<evidence type="ECO:0000256" key="7">
    <source>
        <dbReference type="ARBA" id="ARBA00022475"/>
    </source>
</evidence>
<keyword evidence="9 19" id="KW-0808">Transferase</keyword>
<feature type="transmembrane region" description="Helical" evidence="19">
    <location>
        <begin position="56"/>
        <end position="73"/>
    </location>
</feature>
<evidence type="ECO:0000256" key="4">
    <source>
        <dbReference type="ARBA" id="ARBA00010561"/>
    </source>
</evidence>
<keyword evidence="10 19" id="KW-0812">Transmembrane</keyword>
<evidence type="ECO:0000256" key="10">
    <source>
        <dbReference type="ARBA" id="ARBA00022692"/>
    </source>
</evidence>
<evidence type="ECO:0000313" key="22">
    <source>
        <dbReference type="Proteomes" id="UP000068137"/>
    </source>
</evidence>
<gene>
    <name evidence="19 21" type="primary">cobS</name>
    <name evidence="20" type="ORF">AL705_07625</name>
    <name evidence="21" type="ORF">LC603019_01532</name>
</gene>
<proteinExistence type="inferred from homology"/>
<dbReference type="EMBL" id="LR584267">
    <property type="protein sequence ID" value="VHO01600.1"/>
    <property type="molecule type" value="Genomic_DNA"/>
</dbReference>
<organism evidence="20 22">
    <name type="scientific">Lawsonella clevelandensis</name>
    <dbReference type="NCBI Taxonomy" id="1528099"/>
    <lineage>
        <taxon>Bacteria</taxon>
        <taxon>Bacillati</taxon>
        <taxon>Actinomycetota</taxon>
        <taxon>Actinomycetes</taxon>
        <taxon>Mycobacteriales</taxon>
        <taxon>Lawsonellaceae</taxon>
        <taxon>Lawsonella</taxon>
    </lineage>
</organism>
<dbReference type="PANTHER" id="PTHR34148">
    <property type="entry name" value="ADENOSYLCOBINAMIDE-GDP RIBAZOLETRANSFERASE"/>
    <property type="match status" value="1"/>
</dbReference>
<evidence type="ECO:0000256" key="19">
    <source>
        <dbReference type="HAMAP-Rule" id="MF_00719"/>
    </source>
</evidence>
<reference evidence="20 22" key="1">
    <citation type="journal article" date="2015" name="Genome Announc.">
        <title>Complete Genome Sequences for Two Strains of a Novel Fastidious, Partially Acid-Fast, Gram-Positive Corynebacterineae Bacterium, Derived from Human Clinical Samples.</title>
        <authorList>
            <person name="Nicholson A.C."/>
            <person name="Bell M."/>
            <person name="Humrighouse B.W."/>
            <person name="McQuiston J.R."/>
        </authorList>
    </citation>
    <scope>NUCLEOTIDE SEQUENCE [LARGE SCALE GENOMIC DNA]</scope>
    <source>
        <strain evidence="20 22">X1698</strain>
    </source>
</reference>
<comment type="function">
    <text evidence="14 19">Joins adenosylcobinamide-GDP and alpha-ribazole to generate adenosylcobalamin (Ado-cobalamin). Also synthesizes adenosylcobalamin 5'-phosphate from adenosylcobinamide-GDP and alpha-ribazole 5'-phosphate.</text>
</comment>
<dbReference type="Pfam" id="PF02654">
    <property type="entry name" value="CobS"/>
    <property type="match status" value="1"/>
</dbReference>
<protein>
    <recommendedName>
        <fullName evidence="6 19">Adenosylcobinamide-GDP ribazoletransferase</fullName>
        <ecNumber evidence="5 19">2.7.8.26</ecNumber>
    </recommendedName>
    <alternativeName>
        <fullName evidence="16 19">Cobalamin synthase</fullName>
    </alternativeName>
    <alternativeName>
        <fullName evidence="15 19">Cobalamin-5'-phosphate synthase</fullName>
    </alternativeName>
</protein>
<evidence type="ECO:0000256" key="14">
    <source>
        <dbReference type="ARBA" id="ARBA00025228"/>
    </source>
</evidence>
<comment type="catalytic activity">
    <reaction evidence="17 19">
        <text>alpha-ribazole + adenosylcob(III)inamide-GDP = adenosylcob(III)alamin + GMP + H(+)</text>
        <dbReference type="Rhea" id="RHEA:16049"/>
        <dbReference type="ChEBI" id="CHEBI:10329"/>
        <dbReference type="ChEBI" id="CHEBI:15378"/>
        <dbReference type="ChEBI" id="CHEBI:18408"/>
        <dbReference type="ChEBI" id="CHEBI:58115"/>
        <dbReference type="ChEBI" id="CHEBI:60487"/>
        <dbReference type="EC" id="2.7.8.26"/>
    </reaction>
</comment>
<evidence type="ECO:0000256" key="9">
    <source>
        <dbReference type="ARBA" id="ARBA00022679"/>
    </source>
</evidence>
<evidence type="ECO:0000256" key="8">
    <source>
        <dbReference type="ARBA" id="ARBA00022573"/>
    </source>
</evidence>
<evidence type="ECO:0000256" key="13">
    <source>
        <dbReference type="ARBA" id="ARBA00023136"/>
    </source>
</evidence>
<dbReference type="KEGG" id="cbq:AL705_07625"/>
<dbReference type="AlphaFoldDB" id="A0A0M4M014"/>
<dbReference type="OrthoDB" id="9794223at2"/>
<comment type="pathway">
    <text evidence="3 19">Cofactor biosynthesis; adenosylcobalamin biosynthesis; adenosylcobalamin from cob(II)yrinate a,c-diamide: step 7/7.</text>
</comment>
<comment type="catalytic activity">
    <reaction evidence="18 19">
        <text>alpha-ribazole 5'-phosphate + adenosylcob(III)inamide-GDP = adenosylcob(III)alamin 5'-phosphate + GMP + H(+)</text>
        <dbReference type="Rhea" id="RHEA:23560"/>
        <dbReference type="ChEBI" id="CHEBI:15378"/>
        <dbReference type="ChEBI" id="CHEBI:57918"/>
        <dbReference type="ChEBI" id="CHEBI:58115"/>
        <dbReference type="ChEBI" id="CHEBI:60487"/>
        <dbReference type="ChEBI" id="CHEBI:60493"/>
        <dbReference type="EC" id="2.7.8.26"/>
    </reaction>
</comment>
<keyword evidence="13 19" id="KW-0472">Membrane</keyword>
<dbReference type="Proteomes" id="UP000068137">
    <property type="component" value="Chromosome"/>
</dbReference>
<accession>A0A0M4M014</accession>
<reference evidence="21 23" key="3">
    <citation type="submission" date="2019-04" db="EMBL/GenBank/DDBJ databases">
        <authorList>
            <person name="Seth-Smith MB H."/>
            <person name="Seth-Smith H."/>
        </authorList>
    </citation>
    <scope>NUCLEOTIDE SEQUENCE [LARGE SCALE GENOMIC DNA]</scope>
    <source>
        <strain evidence="21">USB-603019</strain>
    </source>
</reference>
<comment type="subcellular location">
    <subcellularLocation>
        <location evidence="2 19">Cell membrane</location>
        <topology evidence="2 19">Multi-pass membrane protein</topology>
    </subcellularLocation>
</comment>
<evidence type="ECO:0000256" key="6">
    <source>
        <dbReference type="ARBA" id="ARBA00015850"/>
    </source>
</evidence>
<dbReference type="GO" id="GO:0009236">
    <property type="term" value="P:cobalamin biosynthetic process"/>
    <property type="evidence" value="ECO:0007669"/>
    <property type="project" value="UniProtKB-UniRule"/>
</dbReference>
<feature type="transmembrane region" description="Helical" evidence="19">
    <location>
        <begin position="107"/>
        <end position="129"/>
    </location>
</feature>
<evidence type="ECO:0000313" key="21">
    <source>
        <dbReference type="EMBL" id="VHO01600.1"/>
    </source>
</evidence>
<keyword evidence="11 19" id="KW-0460">Magnesium</keyword>
<keyword evidence="7 19" id="KW-1003">Cell membrane</keyword>
<comment type="similarity">
    <text evidence="4 19">Belongs to the CobS family.</text>
</comment>
<evidence type="ECO:0000313" key="20">
    <source>
        <dbReference type="EMBL" id="ALE19419.1"/>
    </source>
</evidence>
<evidence type="ECO:0000313" key="23">
    <source>
        <dbReference type="Proteomes" id="UP000324288"/>
    </source>
</evidence>
<dbReference type="Proteomes" id="UP000324288">
    <property type="component" value="Chromosome"/>
</dbReference>
<keyword evidence="23" id="KW-1185">Reference proteome</keyword>
<dbReference type="RefSeq" id="WP_053962492.1">
    <property type="nucleotide sequence ID" value="NZ_CP012390.1"/>
</dbReference>
<dbReference type="UniPathway" id="UPA00148">
    <property type="reaction ID" value="UER00238"/>
</dbReference>
<evidence type="ECO:0000256" key="17">
    <source>
        <dbReference type="ARBA" id="ARBA00048623"/>
    </source>
</evidence>
<comment type="cofactor">
    <cofactor evidence="1 19">
        <name>Mg(2+)</name>
        <dbReference type="ChEBI" id="CHEBI:18420"/>
    </cofactor>
</comment>
<keyword evidence="8 19" id="KW-0169">Cobalamin biosynthesis</keyword>
<dbReference type="EC" id="2.7.8.26" evidence="5 19"/>
<feature type="transmembrane region" description="Helical" evidence="19">
    <location>
        <begin position="176"/>
        <end position="200"/>
    </location>
</feature>